<dbReference type="HOGENOM" id="CLU_847430_0_0_1"/>
<protein>
    <submittedName>
        <fullName evidence="2">Uncharacterized protein</fullName>
    </submittedName>
</protein>
<reference evidence="3" key="1">
    <citation type="journal article" date="2014" name="Proc. Natl. Acad. Sci. U.S.A.">
        <title>Extensive sampling of basidiomycete genomes demonstrates inadequacy of the white-rot/brown-rot paradigm for wood decay fungi.</title>
        <authorList>
            <person name="Riley R."/>
            <person name="Salamov A.A."/>
            <person name="Brown D.W."/>
            <person name="Nagy L.G."/>
            <person name="Floudas D."/>
            <person name="Held B.W."/>
            <person name="Levasseur A."/>
            <person name="Lombard V."/>
            <person name="Morin E."/>
            <person name="Otillar R."/>
            <person name="Lindquist E.A."/>
            <person name="Sun H."/>
            <person name="LaButti K.M."/>
            <person name="Schmutz J."/>
            <person name="Jabbour D."/>
            <person name="Luo H."/>
            <person name="Baker S.E."/>
            <person name="Pisabarro A.G."/>
            <person name="Walton J.D."/>
            <person name="Blanchette R.A."/>
            <person name="Henrissat B."/>
            <person name="Martin F."/>
            <person name="Cullen D."/>
            <person name="Hibbett D.S."/>
            <person name="Grigoriev I.V."/>
        </authorList>
    </citation>
    <scope>NUCLEOTIDE SEQUENCE [LARGE SCALE GENOMIC DNA]</scope>
    <source>
        <strain evidence="3">CBS 339.88</strain>
    </source>
</reference>
<sequence>MPRLTHLSVVAADFGYAGDGFRRFFEVHGWRIVQLELGHSSGEVEEAWVTGPGGAGVGVGANGNGNGNGNGNTTTSPADPFSIPLNAWCPALKEFICSADAEWNWQSPDWIAPHVLLPSHSGLTFIGVRDMERRLVGDADDAARRRRENQGLAQYQGQGLTQGQAQEEDPYFMLLEQFGSLLREDAFPALRFVRDMSWESDVIRRTGRMCPVLLAGVDLSAGGGGGGGAVPRWLPSSSQPPSPSPSSGFSSPFSGLGLGIGSSSNTKRASRSRAARAQTAEETQAHAGGQRVLRFWAGVLERCRARGVWLEDWRGVNVRVGDLRRAGG</sequence>
<evidence type="ECO:0000313" key="3">
    <source>
        <dbReference type="Proteomes" id="UP000027222"/>
    </source>
</evidence>
<name>A0A067S9E0_GALM3</name>
<gene>
    <name evidence="2" type="ORF">GALMADRAFT_258387</name>
</gene>
<feature type="compositionally biased region" description="Low complexity" evidence="1">
    <location>
        <begin position="245"/>
        <end position="255"/>
    </location>
</feature>
<evidence type="ECO:0000256" key="1">
    <source>
        <dbReference type="SAM" id="MobiDB-lite"/>
    </source>
</evidence>
<dbReference type="Proteomes" id="UP000027222">
    <property type="component" value="Unassembled WGS sequence"/>
</dbReference>
<dbReference type="STRING" id="685588.A0A067S9E0"/>
<evidence type="ECO:0000313" key="2">
    <source>
        <dbReference type="EMBL" id="KDR67436.1"/>
    </source>
</evidence>
<dbReference type="OrthoDB" id="3258324at2759"/>
<accession>A0A067S9E0</accession>
<dbReference type="EMBL" id="KL142415">
    <property type="protein sequence ID" value="KDR67436.1"/>
    <property type="molecule type" value="Genomic_DNA"/>
</dbReference>
<organism evidence="2 3">
    <name type="scientific">Galerina marginata (strain CBS 339.88)</name>
    <dbReference type="NCBI Taxonomy" id="685588"/>
    <lineage>
        <taxon>Eukaryota</taxon>
        <taxon>Fungi</taxon>
        <taxon>Dikarya</taxon>
        <taxon>Basidiomycota</taxon>
        <taxon>Agaricomycotina</taxon>
        <taxon>Agaricomycetes</taxon>
        <taxon>Agaricomycetidae</taxon>
        <taxon>Agaricales</taxon>
        <taxon>Agaricineae</taxon>
        <taxon>Strophariaceae</taxon>
        <taxon>Galerina</taxon>
    </lineage>
</organism>
<proteinExistence type="predicted"/>
<dbReference type="AlphaFoldDB" id="A0A067S9E0"/>
<keyword evidence="3" id="KW-1185">Reference proteome</keyword>
<feature type="region of interest" description="Disordered" evidence="1">
    <location>
        <begin position="228"/>
        <end position="284"/>
    </location>
</feature>